<feature type="compositionally biased region" description="Acidic residues" evidence="1">
    <location>
        <begin position="1152"/>
        <end position="1162"/>
    </location>
</feature>
<organism evidence="5 6">
    <name type="scientific">Durusdinium trenchii</name>
    <dbReference type="NCBI Taxonomy" id="1381693"/>
    <lineage>
        <taxon>Eukaryota</taxon>
        <taxon>Sar</taxon>
        <taxon>Alveolata</taxon>
        <taxon>Dinophyceae</taxon>
        <taxon>Suessiales</taxon>
        <taxon>Symbiodiniaceae</taxon>
        <taxon>Durusdinium</taxon>
    </lineage>
</organism>
<keyword evidence="6" id="KW-1185">Reference proteome</keyword>
<feature type="signal peptide" evidence="3">
    <location>
        <begin position="1"/>
        <end position="28"/>
    </location>
</feature>
<dbReference type="EMBL" id="CAXAMN010009003">
    <property type="protein sequence ID" value="CAK9027426.1"/>
    <property type="molecule type" value="Genomic_DNA"/>
</dbReference>
<dbReference type="InterPro" id="IPR009030">
    <property type="entry name" value="Growth_fac_rcpt_cys_sf"/>
</dbReference>
<keyword evidence="2" id="KW-0812">Transmembrane</keyword>
<dbReference type="PANTHER" id="PTHR46967:SF2">
    <property type="entry name" value="SUSHI, VON WILLEBRAND FACTOR TYPE A, EGF AND PENTRAXIN DOMAIN-CONTAINING PROTEIN 1-LIKE"/>
    <property type="match status" value="1"/>
</dbReference>
<dbReference type="SUPFAM" id="SSF53850">
    <property type="entry name" value="Periplasmic binding protein-like II"/>
    <property type="match status" value="1"/>
</dbReference>
<feature type="transmembrane region" description="Helical" evidence="2">
    <location>
        <begin position="969"/>
        <end position="995"/>
    </location>
</feature>
<sequence length="1207" mass="132951">VLLMRFGLCSRFRLQHWCVGFILGLAASNPTCLPDAIPPEQRQWMKDNDGQDLPVGLFICAWDSSHLFTRMALILLQEVMGYHAEEHPVVGDSSSNSIYALGGCRDFNGLGSETERGCDQQETRIHIMVDSWIYSYASVLKALTTRYPHLAPVDLGSMGFDGQESIFVSKRDRDEASDREGLSLVFYESYNTTHHDPKRYFDEISLINRSSLKPCNQTNLLDLAFMANYLHWTGDREGLLAVNGGHIGRCDDGFWWLAPSCRSASSTCIPVITAGSGWKLQSIMQWCTEYGMPCAVGVARDSSEWVQIGSDVKSIFYWWIPESGFVHLKPSPIIFPEYNAFEWAQGNERTAISKAYVNKAASSNLKLKAPMVEEFVARMSFNLDETQELLLATRSSSFQEVACDWIKENRQRWMAWIPVSSNCFLGFGMVDSTGTFLTSRSTATDCEVCPPGRFSEAFLDADGATYLCVPCAPGYYQGSSATEACDPCPAGTYNLQWGKQRCDPCGVGTYQDAKGMISCIPCNERTTLFQGGTSEDDCVCKQGLIEDTGLCLSCSTGLQCPKGSTVALLLGQENVTEGQDPPVLQPSFNSAPERPLKVYRCQESCPGGRPGTCMNGRVGWTCSECPVGTFARSNEEPCVQCSENQAAIAAAISCGALFVAPVVFLSYYPMQHAYVAKGFPASVIASMTGEVLNYLQELSVITQAPTAWPALMTETASSVKIFTLNLETLGVGCFATSTGQRYFWHAATFPLVIIVIVVMSLFSRLFGERTFWDYQLRWTWHGTCAMVGMFCQTTFVTMANVGFSPLMCYAHPDGEESVLQFSGIFCWTSEHAAMVVEGMVSLTLSMSFLVLCFWAAYKAPSWSLEKQAAAKFLFVDFRPDHWWYGGLLLFRDLLLSLPSVIAPNSAHVQLVLLHALILISAVMQAYFQPRKTPAMNLVVTVVNCILVTLLGIGLGSIQKDAEATPFLEVLGAIVCIVFFVICGSVFLVFFAAIILEKLGYPALGKRCSNLGNMPESRTLLLLLRILSKGWEKCKTEQEFLIERLEQLGSYDVRMLLKSLVILEAELGIMAPAQSKRSSTPSAVSIQSVFSTVSELTGSGRIKTKAAQNIASMNSALGMRQDTARIATELRKSNSALHFDDDDEPLTRKEDGQDAEVEVDGNDLEANPGCTTRVSTSSTFNLDAADDDRCSIALEEQQDVRTLVMNQL</sequence>
<comment type="caution">
    <text evidence="5">The sequence shown here is derived from an EMBL/GenBank/DDBJ whole genome shotgun (WGS) entry which is preliminary data.</text>
</comment>
<evidence type="ECO:0000313" key="6">
    <source>
        <dbReference type="Proteomes" id="UP001642484"/>
    </source>
</evidence>
<accession>A0ABP0KL91</accession>
<keyword evidence="2" id="KW-1133">Transmembrane helix</keyword>
<dbReference type="SUPFAM" id="SSF57184">
    <property type="entry name" value="Growth factor receptor domain"/>
    <property type="match status" value="1"/>
</dbReference>
<dbReference type="PANTHER" id="PTHR46967">
    <property type="entry name" value="INSULIN-LIKE GROWTH FACTOR BINDING PROTEIN,N-TERMINAL"/>
    <property type="match status" value="1"/>
</dbReference>
<dbReference type="InterPro" id="IPR011641">
    <property type="entry name" value="Tyr-kin_ephrin_A/B_rcpt-like"/>
</dbReference>
<feature type="domain" description="Tyrosine-protein kinase ephrin type A/B receptor-like" evidence="4">
    <location>
        <begin position="495"/>
        <end position="538"/>
    </location>
</feature>
<evidence type="ECO:0000313" key="5">
    <source>
        <dbReference type="EMBL" id="CAK9027426.1"/>
    </source>
</evidence>
<evidence type="ECO:0000256" key="1">
    <source>
        <dbReference type="SAM" id="MobiDB-lite"/>
    </source>
</evidence>
<keyword evidence="2" id="KW-0472">Membrane</keyword>
<protein>
    <recommendedName>
        <fullName evidence="4">Tyrosine-protein kinase ephrin type A/B receptor-like domain-containing protein</fullName>
    </recommendedName>
</protein>
<feature type="transmembrane region" description="Helical" evidence="2">
    <location>
        <begin position="881"/>
        <end position="901"/>
    </location>
</feature>
<gene>
    <name evidence="5" type="ORF">CCMP2556_LOCUS16756</name>
</gene>
<dbReference type="Gene3D" id="2.10.50.10">
    <property type="entry name" value="Tumor Necrosis Factor Receptor, subunit A, domain 2"/>
    <property type="match status" value="2"/>
</dbReference>
<feature type="transmembrane region" description="Helical" evidence="2">
    <location>
        <begin position="934"/>
        <end position="957"/>
    </location>
</feature>
<proteinExistence type="predicted"/>
<evidence type="ECO:0000256" key="3">
    <source>
        <dbReference type="SAM" id="SignalP"/>
    </source>
</evidence>
<evidence type="ECO:0000256" key="2">
    <source>
        <dbReference type="SAM" id="Phobius"/>
    </source>
</evidence>
<feature type="non-terminal residue" evidence="5">
    <location>
        <position position="1"/>
    </location>
</feature>
<name>A0ABP0KL91_9DINO</name>
<feature type="transmembrane region" description="Helical" evidence="2">
    <location>
        <begin position="907"/>
        <end position="927"/>
    </location>
</feature>
<keyword evidence="3" id="KW-0732">Signal</keyword>
<feature type="chain" id="PRO_5047048587" description="Tyrosine-protein kinase ephrin type A/B receptor-like domain-containing protein" evidence="3">
    <location>
        <begin position="29"/>
        <end position="1207"/>
    </location>
</feature>
<dbReference type="SMART" id="SM01411">
    <property type="entry name" value="Ephrin_rec_like"/>
    <property type="match status" value="3"/>
</dbReference>
<feature type="region of interest" description="Disordered" evidence="1">
    <location>
        <begin position="1136"/>
        <end position="1174"/>
    </location>
</feature>
<feature type="transmembrane region" description="Helical" evidence="2">
    <location>
        <begin position="646"/>
        <end position="668"/>
    </location>
</feature>
<dbReference type="Pfam" id="PF07699">
    <property type="entry name" value="Ephrin_rec_like"/>
    <property type="match status" value="1"/>
</dbReference>
<dbReference type="Gene3D" id="3.40.190.10">
    <property type="entry name" value="Periplasmic binding protein-like II"/>
    <property type="match status" value="1"/>
</dbReference>
<dbReference type="Proteomes" id="UP001642484">
    <property type="component" value="Unassembled WGS sequence"/>
</dbReference>
<feature type="transmembrane region" description="Helical" evidence="2">
    <location>
        <begin position="838"/>
        <end position="857"/>
    </location>
</feature>
<feature type="transmembrane region" description="Helical" evidence="2">
    <location>
        <begin position="742"/>
        <end position="762"/>
    </location>
</feature>
<evidence type="ECO:0000259" key="4">
    <source>
        <dbReference type="Pfam" id="PF07699"/>
    </source>
</evidence>
<reference evidence="5 6" key="1">
    <citation type="submission" date="2024-02" db="EMBL/GenBank/DDBJ databases">
        <authorList>
            <person name="Chen Y."/>
            <person name="Shah S."/>
            <person name="Dougan E. K."/>
            <person name="Thang M."/>
            <person name="Chan C."/>
        </authorList>
    </citation>
    <scope>NUCLEOTIDE SEQUENCE [LARGE SCALE GENOMIC DNA]</scope>
</reference>